<dbReference type="PANTHER" id="PTHR45689:SF14">
    <property type="entry name" value="CYCLIC NUCLEOTIDE-GATED CATION CHANNEL SUBUNIT A-LIKE PROTEIN"/>
    <property type="match status" value="1"/>
</dbReference>
<dbReference type="SMART" id="SM00100">
    <property type="entry name" value="cNMP"/>
    <property type="match status" value="1"/>
</dbReference>
<comment type="caution">
    <text evidence="3">The sequence shown here is derived from an EMBL/GenBank/DDBJ whole genome shotgun (WGS) entry which is preliminary data.</text>
</comment>
<proteinExistence type="predicted"/>
<sequence>MNPTTSRTVSNPRKTVRYYTSSYLLRSELVRHIKSRHWFMIHPFSRFRFYWEIWLVLYTYALMLAVPFTIAFTGTMRRENYVYFIAAGVHLLSTAEIVVNCLTGFSTDQYYQHVRLGPWDVFVNYLKGMFVIDFIYAFPPQYGEDPLWDEHVKFLLNIDNGMMRRYGHCFSTVLYYLFVMSFGEIGIPTTVHGKVLGAVCIIVGICFQLYLILQFFKLTTMTNSTKRNYAESVSQLQAYMGMKQFPKEMANRLMFYYEKKFEKCYFDEDKILSTLSEPLRHQIDDHSAARFYTTVPVFKDVPRSLLLALVRNMEKEIYLPNDMIVKAGSVGSWICFIHTGSVAAYTQSGKEIFHLYDGDHFGEISLFLKNKRLLNVIAIEFTQIFVLRRKAFIELVPPENALYQRLEEKAKERMQQILLEEELYKSHLLMVDGGGAMTD</sequence>
<protein>
    <recommendedName>
        <fullName evidence="2">Cyclic nucleotide-binding domain-containing protein</fullName>
    </recommendedName>
</protein>
<dbReference type="InterPro" id="IPR014710">
    <property type="entry name" value="RmlC-like_jellyroll"/>
</dbReference>
<evidence type="ECO:0000259" key="2">
    <source>
        <dbReference type="PROSITE" id="PS50042"/>
    </source>
</evidence>
<evidence type="ECO:0000256" key="1">
    <source>
        <dbReference type="SAM" id="Phobius"/>
    </source>
</evidence>
<dbReference type="InterPro" id="IPR051413">
    <property type="entry name" value="K/Na_HCN_channel"/>
</dbReference>
<dbReference type="InterPro" id="IPR018490">
    <property type="entry name" value="cNMP-bd_dom_sf"/>
</dbReference>
<keyword evidence="1" id="KW-1133">Transmembrane helix</keyword>
<feature type="transmembrane region" description="Helical" evidence="1">
    <location>
        <begin position="82"/>
        <end position="105"/>
    </location>
</feature>
<feature type="transmembrane region" description="Helical" evidence="1">
    <location>
        <begin position="49"/>
        <end position="70"/>
    </location>
</feature>
<dbReference type="CDD" id="cd00038">
    <property type="entry name" value="CAP_ED"/>
    <property type="match status" value="1"/>
</dbReference>
<dbReference type="AlphaFoldDB" id="A0ABD1CZJ2"/>
<gene>
    <name evidence="3" type="ORF">pipiens_013148</name>
</gene>
<feature type="transmembrane region" description="Helical" evidence="1">
    <location>
        <begin position="166"/>
        <end position="183"/>
    </location>
</feature>
<dbReference type="Gene3D" id="1.10.287.630">
    <property type="entry name" value="Helix hairpin bin"/>
    <property type="match status" value="1"/>
</dbReference>
<keyword evidence="1" id="KW-0812">Transmembrane</keyword>
<evidence type="ECO:0000313" key="3">
    <source>
        <dbReference type="EMBL" id="KAL1383381.1"/>
    </source>
</evidence>
<dbReference type="Pfam" id="PF00027">
    <property type="entry name" value="cNMP_binding"/>
    <property type="match status" value="1"/>
</dbReference>
<name>A0ABD1CZJ2_CULPP</name>
<dbReference type="Gene3D" id="2.60.120.10">
    <property type="entry name" value="Jelly Rolls"/>
    <property type="match status" value="1"/>
</dbReference>
<dbReference type="Proteomes" id="UP001562425">
    <property type="component" value="Unassembled WGS sequence"/>
</dbReference>
<dbReference type="EMBL" id="JBEHCU010008428">
    <property type="protein sequence ID" value="KAL1383381.1"/>
    <property type="molecule type" value="Genomic_DNA"/>
</dbReference>
<dbReference type="InterPro" id="IPR000595">
    <property type="entry name" value="cNMP-bd_dom"/>
</dbReference>
<evidence type="ECO:0000313" key="4">
    <source>
        <dbReference type="Proteomes" id="UP001562425"/>
    </source>
</evidence>
<feature type="transmembrane region" description="Helical" evidence="1">
    <location>
        <begin position="195"/>
        <end position="216"/>
    </location>
</feature>
<feature type="domain" description="Cyclic nucleotide-binding" evidence="2">
    <location>
        <begin position="297"/>
        <end position="413"/>
    </location>
</feature>
<organism evidence="3 4">
    <name type="scientific">Culex pipiens pipiens</name>
    <name type="common">Northern house mosquito</name>
    <dbReference type="NCBI Taxonomy" id="38569"/>
    <lineage>
        <taxon>Eukaryota</taxon>
        <taxon>Metazoa</taxon>
        <taxon>Ecdysozoa</taxon>
        <taxon>Arthropoda</taxon>
        <taxon>Hexapoda</taxon>
        <taxon>Insecta</taxon>
        <taxon>Pterygota</taxon>
        <taxon>Neoptera</taxon>
        <taxon>Endopterygota</taxon>
        <taxon>Diptera</taxon>
        <taxon>Nematocera</taxon>
        <taxon>Culicoidea</taxon>
        <taxon>Culicidae</taxon>
        <taxon>Culicinae</taxon>
        <taxon>Culicini</taxon>
        <taxon>Culex</taxon>
        <taxon>Culex</taxon>
    </lineage>
</organism>
<accession>A0ABD1CZJ2</accession>
<dbReference type="PANTHER" id="PTHR45689">
    <property type="entry name" value="I[[H]] CHANNEL, ISOFORM E"/>
    <property type="match status" value="1"/>
</dbReference>
<keyword evidence="4" id="KW-1185">Reference proteome</keyword>
<reference evidence="3 4" key="1">
    <citation type="submission" date="2024-05" db="EMBL/GenBank/DDBJ databases">
        <title>Culex pipiens pipiens assembly and annotation.</title>
        <authorList>
            <person name="Alout H."/>
            <person name="Durand T."/>
        </authorList>
    </citation>
    <scope>NUCLEOTIDE SEQUENCE [LARGE SCALE GENOMIC DNA]</scope>
    <source>
        <strain evidence="3">HA-2024</strain>
        <tissue evidence="3">Whole body</tissue>
    </source>
</reference>
<keyword evidence="1" id="KW-0472">Membrane</keyword>
<dbReference type="PROSITE" id="PS50042">
    <property type="entry name" value="CNMP_BINDING_3"/>
    <property type="match status" value="1"/>
</dbReference>
<dbReference type="SUPFAM" id="SSF51206">
    <property type="entry name" value="cAMP-binding domain-like"/>
    <property type="match status" value="1"/>
</dbReference>